<accession>A0A067PXJ9</accession>
<gene>
    <name evidence="2" type="ORF">JAAARDRAFT_340664</name>
</gene>
<dbReference type="Gene3D" id="3.40.50.300">
    <property type="entry name" value="P-loop containing nucleotide triphosphate hydrolases"/>
    <property type="match status" value="1"/>
</dbReference>
<dbReference type="InParanoid" id="A0A067PXJ9"/>
<proteinExistence type="predicted"/>
<name>A0A067PXJ9_9AGAM</name>
<dbReference type="InterPro" id="IPR027417">
    <property type="entry name" value="P-loop_NTPase"/>
</dbReference>
<evidence type="ECO:0000259" key="1">
    <source>
        <dbReference type="Pfam" id="PF01926"/>
    </source>
</evidence>
<sequence length="276" mass="30716">MQSLVGSPFLASPTVIVFGETGSGKSSLVNMLADETVAKISSDARGCTFESTAYHIRVSNADMRIYDTAGLGEADQGTVSATLAIANLYKLIRSLDSGINLLVYVIRGNRLKEMTTKNYQMFYDIFCKKKVPIVLVVTGLEGEDDMDQWWGRNEKEFAKYGMKFAGQACVTKTKGKSRDGVHLYQQEYDQSKSTVEEMIARTCSPIPWTMERNAWFVHVVQSIYNKFSKWLPFEPVALSKSLFSALRQIAGMGAEEAKAVANQVEKQIVTAERNGR</sequence>
<dbReference type="STRING" id="933084.A0A067PXJ9"/>
<evidence type="ECO:0000313" key="3">
    <source>
        <dbReference type="Proteomes" id="UP000027265"/>
    </source>
</evidence>
<dbReference type="Proteomes" id="UP000027265">
    <property type="component" value="Unassembled WGS sequence"/>
</dbReference>
<dbReference type="OrthoDB" id="8954335at2759"/>
<dbReference type="EMBL" id="KL197726">
    <property type="protein sequence ID" value="KDQ55076.1"/>
    <property type="molecule type" value="Genomic_DNA"/>
</dbReference>
<dbReference type="AlphaFoldDB" id="A0A067PXJ9"/>
<dbReference type="InterPro" id="IPR006073">
    <property type="entry name" value="GTP-bd"/>
</dbReference>
<feature type="domain" description="G" evidence="1">
    <location>
        <begin position="15"/>
        <end position="137"/>
    </location>
</feature>
<dbReference type="PROSITE" id="PS00675">
    <property type="entry name" value="SIGMA54_INTERACT_1"/>
    <property type="match status" value="1"/>
</dbReference>
<reference evidence="3" key="1">
    <citation type="journal article" date="2014" name="Proc. Natl. Acad. Sci. U.S.A.">
        <title>Extensive sampling of basidiomycete genomes demonstrates inadequacy of the white-rot/brown-rot paradigm for wood decay fungi.</title>
        <authorList>
            <person name="Riley R."/>
            <person name="Salamov A.A."/>
            <person name="Brown D.W."/>
            <person name="Nagy L.G."/>
            <person name="Floudas D."/>
            <person name="Held B.W."/>
            <person name="Levasseur A."/>
            <person name="Lombard V."/>
            <person name="Morin E."/>
            <person name="Otillar R."/>
            <person name="Lindquist E.A."/>
            <person name="Sun H."/>
            <person name="LaButti K.M."/>
            <person name="Schmutz J."/>
            <person name="Jabbour D."/>
            <person name="Luo H."/>
            <person name="Baker S.E."/>
            <person name="Pisabarro A.G."/>
            <person name="Walton J.D."/>
            <person name="Blanchette R.A."/>
            <person name="Henrissat B."/>
            <person name="Martin F."/>
            <person name="Cullen D."/>
            <person name="Hibbett D.S."/>
            <person name="Grigoriev I.V."/>
        </authorList>
    </citation>
    <scope>NUCLEOTIDE SEQUENCE [LARGE SCALE GENOMIC DNA]</scope>
    <source>
        <strain evidence="3">MUCL 33604</strain>
    </source>
</reference>
<dbReference type="SUPFAM" id="SSF52540">
    <property type="entry name" value="P-loop containing nucleoside triphosphate hydrolases"/>
    <property type="match status" value="1"/>
</dbReference>
<dbReference type="CDD" id="cd00882">
    <property type="entry name" value="Ras_like_GTPase"/>
    <property type="match status" value="1"/>
</dbReference>
<dbReference type="HOGENOM" id="CLU_050405_0_1_1"/>
<dbReference type="GO" id="GO:0005525">
    <property type="term" value="F:GTP binding"/>
    <property type="evidence" value="ECO:0007669"/>
    <property type="project" value="InterPro"/>
</dbReference>
<keyword evidence="3" id="KW-1185">Reference proteome</keyword>
<evidence type="ECO:0000313" key="2">
    <source>
        <dbReference type="EMBL" id="KDQ55076.1"/>
    </source>
</evidence>
<dbReference type="InterPro" id="IPR025662">
    <property type="entry name" value="Sigma_54_int_dom_ATP-bd_1"/>
</dbReference>
<dbReference type="Pfam" id="PF01926">
    <property type="entry name" value="MMR_HSR1"/>
    <property type="match status" value="1"/>
</dbReference>
<organism evidence="2 3">
    <name type="scientific">Jaapia argillacea MUCL 33604</name>
    <dbReference type="NCBI Taxonomy" id="933084"/>
    <lineage>
        <taxon>Eukaryota</taxon>
        <taxon>Fungi</taxon>
        <taxon>Dikarya</taxon>
        <taxon>Basidiomycota</taxon>
        <taxon>Agaricomycotina</taxon>
        <taxon>Agaricomycetes</taxon>
        <taxon>Agaricomycetidae</taxon>
        <taxon>Jaapiales</taxon>
        <taxon>Jaapiaceae</taxon>
        <taxon>Jaapia</taxon>
    </lineage>
</organism>
<protein>
    <recommendedName>
        <fullName evidence="1">G domain-containing protein</fullName>
    </recommendedName>
</protein>